<name>A0A067PIA1_9AGAM</name>
<dbReference type="EMBL" id="KL197728">
    <property type="protein sequence ID" value="KDQ54643.1"/>
    <property type="molecule type" value="Genomic_DNA"/>
</dbReference>
<feature type="domain" description="Nephrocystin 3-like N-terminal" evidence="2">
    <location>
        <begin position="3"/>
        <end position="113"/>
    </location>
</feature>
<proteinExistence type="predicted"/>
<evidence type="ECO:0000313" key="3">
    <source>
        <dbReference type="EMBL" id="KDQ54643.1"/>
    </source>
</evidence>
<dbReference type="InterPro" id="IPR027417">
    <property type="entry name" value="P-loop_NTPase"/>
</dbReference>
<dbReference type="Gene3D" id="3.40.50.300">
    <property type="entry name" value="P-loop containing nucleotide triphosphate hydrolases"/>
    <property type="match status" value="1"/>
</dbReference>
<dbReference type="InParanoid" id="A0A067PIA1"/>
<dbReference type="Proteomes" id="UP000027265">
    <property type="component" value="Unassembled WGS sequence"/>
</dbReference>
<dbReference type="Pfam" id="PF24883">
    <property type="entry name" value="NPHP3_N"/>
    <property type="match status" value="1"/>
</dbReference>
<feature type="non-terminal residue" evidence="3">
    <location>
        <position position="113"/>
    </location>
</feature>
<evidence type="ECO:0000256" key="1">
    <source>
        <dbReference type="ARBA" id="ARBA00022737"/>
    </source>
</evidence>
<dbReference type="InterPro" id="IPR056884">
    <property type="entry name" value="NPHP3-like_N"/>
</dbReference>
<gene>
    <name evidence="3" type="ORF">JAAARDRAFT_94669</name>
</gene>
<protein>
    <recommendedName>
        <fullName evidence="2">Nephrocystin 3-like N-terminal domain-containing protein</fullName>
    </recommendedName>
</protein>
<organism evidence="3 4">
    <name type="scientific">Jaapia argillacea MUCL 33604</name>
    <dbReference type="NCBI Taxonomy" id="933084"/>
    <lineage>
        <taxon>Eukaryota</taxon>
        <taxon>Fungi</taxon>
        <taxon>Dikarya</taxon>
        <taxon>Basidiomycota</taxon>
        <taxon>Agaricomycotina</taxon>
        <taxon>Agaricomycetes</taxon>
        <taxon>Agaricomycetidae</taxon>
        <taxon>Jaapiales</taxon>
        <taxon>Jaapiaceae</taxon>
        <taxon>Jaapia</taxon>
    </lineage>
</organism>
<dbReference type="STRING" id="933084.A0A067PIA1"/>
<evidence type="ECO:0000259" key="2">
    <source>
        <dbReference type="Pfam" id="PF24883"/>
    </source>
</evidence>
<keyword evidence="1" id="KW-0677">Repeat</keyword>
<keyword evidence="4" id="KW-1185">Reference proteome</keyword>
<dbReference type="SUPFAM" id="SSF52540">
    <property type="entry name" value="P-loop containing nucleoside triphosphate hydrolases"/>
    <property type="match status" value="1"/>
</dbReference>
<dbReference type="HOGENOM" id="CLU_000288_6_8_1"/>
<accession>A0A067PIA1</accession>
<evidence type="ECO:0000313" key="4">
    <source>
        <dbReference type="Proteomes" id="UP000027265"/>
    </source>
</evidence>
<sequence>RAFLVTGVAGSGKSAIAHTVARHFSDQKRLGSSLFFKRNVTERPETLFGTIARDLADSDPEFRSKLLGVVRGSRSLIQTTSVLRQFQSFILEPTKDLMMVGPLVIVIDALDEC</sequence>
<feature type="non-terminal residue" evidence="3">
    <location>
        <position position="1"/>
    </location>
</feature>
<dbReference type="OrthoDB" id="5106486at2759"/>
<reference evidence="4" key="1">
    <citation type="journal article" date="2014" name="Proc. Natl. Acad. Sci. U.S.A.">
        <title>Extensive sampling of basidiomycete genomes demonstrates inadequacy of the white-rot/brown-rot paradigm for wood decay fungi.</title>
        <authorList>
            <person name="Riley R."/>
            <person name="Salamov A.A."/>
            <person name="Brown D.W."/>
            <person name="Nagy L.G."/>
            <person name="Floudas D."/>
            <person name="Held B.W."/>
            <person name="Levasseur A."/>
            <person name="Lombard V."/>
            <person name="Morin E."/>
            <person name="Otillar R."/>
            <person name="Lindquist E.A."/>
            <person name="Sun H."/>
            <person name="LaButti K.M."/>
            <person name="Schmutz J."/>
            <person name="Jabbour D."/>
            <person name="Luo H."/>
            <person name="Baker S.E."/>
            <person name="Pisabarro A.G."/>
            <person name="Walton J.D."/>
            <person name="Blanchette R.A."/>
            <person name="Henrissat B."/>
            <person name="Martin F."/>
            <person name="Cullen D."/>
            <person name="Hibbett D.S."/>
            <person name="Grigoriev I.V."/>
        </authorList>
    </citation>
    <scope>NUCLEOTIDE SEQUENCE [LARGE SCALE GENOMIC DNA]</scope>
    <source>
        <strain evidence="4">MUCL 33604</strain>
    </source>
</reference>
<dbReference type="AlphaFoldDB" id="A0A067PIA1"/>